<evidence type="ECO:0000313" key="8">
    <source>
        <dbReference type="Proteomes" id="UP000190675"/>
    </source>
</evidence>
<evidence type="ECO:0000256" key="1">
    <source>
        <dbReference type="ARBA" id="ARBA00004442"/>
    </source>
</evidence>
<dbReference type="AlphaFoldDB" id="A0A1M5URH7"/>
<keyword evidence="4" id="KW-0998">Cell outer membrane</keyword>
<sequence length="238" mass="25241">MGLNGGYSWGRASETALIGAPFPANASATVKQNVNGGLFGGQIGYNWQVDRNWVLGLEADGQWTGERGSSNDFLGSIRFPTPGNDFNVLASASLSNETKLPWFATFRGRAGFLADPSLLLYATGGLAVGEVKYTTQGTLTAQLFGPGTAGTIPVGGPVTLVGASLSESQTRVGWTAGVGLEKKFSQNWSAKLEYLYVDFGTKTYFRGTGNDIDVSFHDQIVRAGINYQFTAGPVVAKY</sequence>
<proteinExistence type="inferred from homology"/>
<comment type="subcellular location">
    <subcellularLocation>
        <location evidence="1">Cell outer membrane</location>
    </subcellularLocation>
</comment>
<comment type="similarity">
    <text evidence="5">Belongs to the Omp25/RopB family.</text>
</comment>
<evidence type="ECO:0000313" key="7">
    <source>
        <dbReference type="EMBL" id="SHH65657.1"/>
    </source>
</evidence>
<feature type="domain" description="Outer membrane protein beta-barrel" evidence="6">
    <location>
        <begin position="31"/>
        <end position="229"/>
    </location>
</feature>
<dbReference type="GO" id="GO:0009279">
    <property type="term" value="C:cell outer membrane"/>
    <property type="evidence" value="ECO:0007669"/>
    <property type="project" value="UniProtKB-SubCell"/>
</dbReference>
<accession>A0A1M5URH7</accession>
<dbReference type="InterPro" id="IPR051692">
    <property type="entry name" value="OMP-like"/>
</dbReference>
<keyword evidence="3" id="KW-0472">Membrane</keyword>
<dbReference type="Pfam" id="PF13505">
    <property type="entry name" value="OMP_b-brl"/>
    <property type="match status" value="1"/>
</dbReference>
<name>A0A1M5URH7_9BRAD</name>
<evidence type="ECO:0000259" key="6">
    <source>
        <dbReference type="Pfam" id="PF13505"/>
    </source>
</evidence>
<dbReference type="SUPFAM" id="SSF56925">
    <property type="entry name" value="OMPA-like"/>
    <property type="match status" value="1"/>
</dbReference>
<evidence type="ECO:0000256" key="4">
    <source>
        <dbReference type="ARBA" id="ARBA00023237"/>
    </source>
</evidence>
<evidence type="ECO:0000256" key="3">
    <source>
        <dbReference type="ARBA" id="ARBA00023136"/>
    </source>
</evidence>
<dbReference type="EMBL" id="LT670818">
    <property type="protein sequence ID" value="SHH65657.1"/>
    <property type="molecule type" value="Genomic_DNA"/>
</dbReference>
<dbReference type="PANTHER" id="PTHR34001:SF3">
    <property type="entry name" value="BLL7405 PROTEIN"/>
    <property type="match status" value="1"/>
</dbReference>
<dbReference type="InterPro" id="IPR011250">
    <property type="entry name" value="OMP/PagP_B-barrel"/>
</dbReference>
<reference evidence="7 8" key="1">
    <citation type="submission" date="2016-11" db="EMBL/GenBank/DDBJ databases">
        <authorList>
            <person name="Jaros S."/>
            <person name="Januszkiewicz K."/>
            <person name="Wedrychowicz H."/>
        </authorList>
    </citation>
    <scope>NUCLEOTIDE SEQUENCE [LARGE SCALE GENOMIC DNA]</scope>
    <source>
        <strain evidence="7 8">GAS242</strain>
    </source>
</reference>
<dbReference type="InterPro" id="IPR027385">
    <property type="entry name" value="Beta-barrel_OMP"/>
</dbReference>
<evidence type="ECO:0000256" key="5">
    <source>
        <dbReference type="ARBA" id="ARBA00038306"/>
    </source>
</evidence>
<gene>
    <name evidence="7" type="ORF">SAMN05444169_8611</name>
</gene>
<dbReference type="RefSeq" id="WP_244567754.1">
    <property type="nucleotide sequence ID" value="NZ_LT670818.1"/>
</dbReference>
<organism evidence="7 8">
    <name type="scientific">Bradyrhizobium erythrophlei</name>
    <dbReference type="NCBI Taxonomy" id="1437360"/>
    <lineage>
        <taxon>Bacteria</taxon>
        <taxon>Pseudomonadati</taxon>
        <taxon>Pseudomonadota</taxon>
        <taxon>Alphaproteobacteria</taxon>
        <taxon>Hyphomicrobiales</taxon>
        <taxon>Nitrobacteraceae</taxon>
        <taxon>Bradyrhizobium</taxon>
    </lineage>
</organism>
<dbReference type="Gene3D" id="2.40.160.20">
    <property type="match status" value="1"/>
</dbReference>
<dbReference type="Proteomes" id="UP000190675">
    <property type="component" value="Chromosome I"/>
</dbReference>
<dbReference type="PANTHER" id="PTHR34001">
    <property type="entry name" value="BLL7405 PROTEIN"/>
    <property type="match status" value="1"/>
</dbReference>
<evidence type="ECO:0000256" key="2">
    <source>
        <dbReference type="ARBA" id="ARBA00022729"/>
    </source>
</evidence>
<protein>
    <submittedName>
        <fullName evidence="7">Outer membrane immunogenic protein</fullName>
    </submittedName>
</protein>
<keyword evidence="2" id="KW-0732">Signal</keyword>